<sequence>MDENSLMLRPGFRFCPTEDELVNFYLQSKVDNKLPFYAEAVVKTLDDRRGLYSNKPWNIFSKETPSNGYFYVFTKLMMREDNLTVEQPSVSVSLNASLVDIMVDHVWFRDDISTLSPVDDVDLWFGDAISTLSPDNRTSEVESANSDHNN</sequence>
<dbReference type="GO" id="GO:0006355">
    <property type="term" value="P:regulation of DNA-templated transcription"/>
    <property type="evidence" value="ECO:0007669"/>
    <property type="project" value="InterPro"/>
</dbReference>
<dbReference type="Proteomes" id="UP000027138">
    <property type="component" value="Unassembled WGS sequence"/>
</dbReference>
<keyword evidence="4" id="KW-0539">Nucleus</keyword>
<dbReference type="InterPro" id="IPR036093">
    <property type="entry name" value="NAC_dom_sf"/>
</dbReference>
<keyword evidence="2" id="KW-0238">DNA-binding</keyword>
<dbReference type="InterPro" id="IPR003441">
    <property type="entry name" value="NAC-dom"/>
</dbReference>
<keyword evidence="3" id="KW-0804">Transcription</keyword>
<dbReference type="AlphaFoldDB" id="A0A067LE82"/>
<name>A0A067LE82_JATCU</name>
<dbReference type="OrthoDB" id="852227at2759"/>
<evidence type="ECO:0000313" key="6">
    <source>
        <dbReference type="EMBL" id="KDP46756.1"/>
    </source>
</evidence>
<dbReference type="Pfam" id="PF02365">
    <property type="entry name" value="NAM"/>
    <property type="match status" value="1"/>
</dbReference>
<dbReference type="GO" id="GO:0003677">
    <property type="term" value="F:DNA binding"/>
    <property type="evidence" value="ECO:0007669"/>
    <property type="project" value="UniProtKB-KW"/>
</dbReference>
<evidence type="ECO:0000256" key="4">
    <source>
        <dbReference type="ARBA" id="ARBA00023242"/>
    </source>
</evidence>
<dbReference type="SUPFAM" id="SSF101941">
    <property type="entry name" value="NAC domain"/>
    <property type="match status" value="1"/>
</dbReference>
<evidence type="ECO:0000313" key="7">
    <source>
        <dbReference type="Proteomes" id="UP000027138"/>
    </source>
</evidence>
<evidence type="ECO:0000259" key="5">
    <source>
        <dbReference type="Pfam" id="PF02365"/>
    </source>
</evidence>
<dbReference type="Gene3D" id="2.170.150.80">
    <property type="entry name" value="NAC domain"/>
    <property type="match status" value="1"/>
</dbReference>
<organism evidence="6 7">
    <name type="scientific">Jatropha curcas</name>
    <name type="common">Barbados nut</name>
    <dbReference type="NCBI Taxonomy" id="180498"/>
    <lineage>
        <taxon>Eukaryota</taxon>
        <taxon>Viridiplantae</taxon>
        <taxon>Streptophyta</taxon>
        <taxon>Embryophyta</taxon>
        <taxon>Tracheophyta</taxon>
        <taxon>Spermatophyta</taxon>
        <taxon>Magnoliopsida</taxon>
        <taxon>eudicotyledons</taxon>
        <taxon>Gunneridae</taxon>
        <taxon>Pentapetalae</taxon>
        <taxon>rosids</taxon>
        <taxon>fabids</taxon>
        <taxon>Malpighiales</taxon>
        <taxon>Euphorbiaceae</taxon>
        <taxon>Crotonoideae</taxon>
        <taxon>Jatropheae</taxon>
        <taxon>Jatropha</taxon>
    </lineage>
</organism>
<evidence type="ECO:0000256" key="1">
    <source>
        <dbReference type="ARBA" id="ARBA00023015"/>
    </source>
</evidence>
<feature type="domain" description="NAC" evidence="5">
    <location>
        <begin position="10"/>
        <end position="76"/>
    </location>
</feature>
<evidence type="ECO:0000256" key="3">
    <source>
        <dbReference type="ARBA" id="ARBA00023163"/>
    </source>
</evidence>
<evidence type="ECO:0000256" key="2">
    <source>
        <dbReference type="ARBA" id="ARBA00023125"/>
    </source>
</evidence>
<accession>A0A067LE82</accession>
<dbReference type="EMBL" id="KK914209">
    <property type="protein sequence ID" value="KDP46756.1"/>
    <property type="molecule type" value="Genomic_DNA"/>
</dbReference>
<reference evidence="6 7" key="1">
    <citation type="journal article" date="2014" name="PLoS ONE">
        <title>Global Analysis of Gene Expression Profiles in Physic Nut (Jatropha curcas L.) Seedlings Exposed to Salt Stress.</title>
        <authorList>
            <person name="Zhang L."/>
            <person name="Zhang C."/>
            <person name="Wu P."/>
            <person name="Chen Y."/>
            <person name="Li M."/>
            <person name="Jiang H."/>
            <person name="Wu G."/>
        </authorList>
    </citation>
    <scope>NUCLEOTIDE SEQUENCE [LARGE SCALE GENOMIC DNA]</scope>
    <source>
        <strain evidence="7">cv. GZQX0401</strain>
        <tissue evidence="6">Young leaves</tissue>
    </source>
</reference>
<gene>
    <name evidence="6" type="ORF">JCGZ_06544</name>
</gene>
<proteinExistence type="predicted"/>
<keyword evidence="7" id="KW-1185">Reference proteome</keyword>
<protein>
    <recommendedName>
        <fullName evidence="5">NAC domain-containing protein</fullName>
    </recommendedName>
</protein>
<keyword evidence="1" id="KW-0805">Transcription regulation</keyword>